<evidence type="ECO:0000313" key="1">
    <source>
        <dbReference type="EMBL" id="JAH91947.1"/>
    </source>
</evidence>
<sequence>MALRPFSAPCIVVALERRSVNSQCIANIVRNELYLQSLGPVHHYITLHLSGRCFYPKLRTSPCRQSLEQLQNTGPIRYNTYFVSHSIAINTLSPVHTVSITF</sequence>
<protein>
    <submittedName>
        <fullName evidence="1">Uncharacterized protein</fullName>
    </submittedName>
</protein>
<reference evidence="1" key="2">
    <citation type="journal article" date="2015" name="Fish Shellfish Immunol.">
        <title>Early steps in the European eel (Anguilla anguilla)-Vibrio vulnificus interaction in the gills: Role of the RtxA13 toxin.</title>
        <authorList>
            <person name="Callol A."/>
            <person name="Pajuelo D."/>
            <person name="Ebbesson L."/>
            <person name="Teles M."/>
            <person name="MacKenzie S."/>
            <person name="Amaro C."/>
        </authorList>
    </citation>
    <scope>NUCLEOTIDE SEQUENCE</scope>
</reference>
<dbReference type="AlphaFoldDB" id="A0A0E9WNL9"/>
<name>A0A0E9WNL9_ANGAN</name>
<organism evidence="1">
    <name type="scientific">Anguilla anguilla</name>
    <name type="common">European freshwater eel</name>
    <name type="synonym">Muraena anguilla</name>
    <dbReference type="NCBI Taxonomy" id="7936"/>
    <lineage>
        <taxon>Eukaryota</taxon>
        <taxon>Metazoa</taxon>
        <taxon>Chordata</taxon>
        <taxon>Craniata</taxon>
        <taxon>Vertebrata</taxon>
        <taxon>Euteleostomi</taxon>
        <taxon>Actinopterygii</taxon>
        <taxon>Neopterygii</taxon>
        <taxon>Teleostei</taxon>
        <taxon>Anguilliformes</taxon>
        <taxon>Anguillidae</taxon>
        <taxon>Anguilla</taxon>
    </lineage>
</organism>
<dbReference type="EMBL" id="GBXM01016630">
    <property type="protein sequence ID" value="JAH91947.1"/>
    <property type="molecule type" value="Transcribed_RNA"/>
</dbReference>
<proteinExistence type="predicted"/>
<reference evidence="1" key="1">
    <citation type="submission" date="2014-11" db="EMBL/GenBank/DDBJ databases">
        <authorList>
            <person name="Amaro Gonzalez C."/>
        </authorList>
    </citation>
    <scope>NUCLEOTIDE SEQUENCE</scope>
</reference>
<accession>A0A0E9WNL9</accession>